<accession>A0ABP9C615</accession>
<evidence type="ECO:0000313" key="2">
    <source>
        <dbReference type="Proteomes" id="UP001501411"/>
    </source>
</evidence>
<proteinExistence type="predicted"/>
<dbReference type="RefSeq" id="WP_345234529.1">
    <property type="nucleotide sequence ID" value="NZ_BAABIQ010000044.1"/>
</dbReference>
<dbReference type="InterPro" id="IPR027056">
    <property type="entry name" value="Gluconate_2DH_su3"/>
</dbReference>
<evidence type="ECO:0000313" key="1">
    <source>
        <dbReference type="EMBL" id="GAA4805531.1"/>
    </source>
</evidence>
<dbReference type="EMBL" id="BAABIQ010000044">
    <property type="protein sequence ID" value="GAA4805531.1"/>
    <property type="molecule type" value="Genomic_DNA"/>
</dbReference>
<name>A0ABP9C615_9SPHI</name>
<keyword evidence="2" id="KW-1185">Reference proteome</keyword>
<sequence>MKRRAVIKNLLIVAGGVAVLPSCTTNSGKASIQLNRITIDSDQEQILSEITETLIPRTDGPGAKDLNLHLFVLKMVDDCHSKDDQTCFINGLNIVEDLAQKRFNQSVKDITAAQRLTLLQELENTENKDQDSYRFYTITKRRTIQGFLNSKYVMSDLKRYELIPGRYNGYFPVKSSSKTS</sequence>
<gene>
    <name evidence="1" type="ORF">GCM10023231_38380</name>
</gene>
<dbReference type="Pfam" id="PF13618">
    <property type="entry name" value="Gluconate_2-dh3"/>
    <property type="match status" value="1"/>
</dbReference>
<organism evidence="1 2">
    <name type="scientific">Olivibacter ginsenosidimutans</name>
    <dbReference type="NCBI Taxonomy" id="1176537"/>
    <lineage>
        <taxon>Bacteria</taxon>
        <taxon>Pseudomonadati</taxon>
        <taxon>Bacteroidota</taxon>
        <taxon>Sphingobacteriia</taxon>
        <taxon>Sphingobacteriales</taxon>
        <taxon>Sphingobacteriaceae</taxon>
        <taxon>Olivibacter</taxon>
    </lineage>
</organism>
<dbReference type="Proteomes" id="UP001501411">
    <property type="component" value="Unassembled WGS sequence"/>
</dbReference>
<reference evidence="2" key="1">
    <citation type="journal article" date="2019" name="Int. J. Syst. Evol. Microbiol.">
        <title>The Global Catalogue of Microorganisms (GCM) 10K type strain sequencing project: providing services to taxonomists for standard genome sequencing and annotation.</title>
        <authorList>
            <consortium name="The Broad Institute Genomics Platform"/>
            <consortium name="The Broad Institute Genome Sequencing Center for Infectious Disease"/>
            <person name="Wu L."/>
            <person name="Ma J."/>
        </authorList>
    </citation>
    <scope>NUCLEOTIDE SEQUENCE [LARGE SCALE GENOMIC DNA]</scope>
    <source>
        <strain evidence="2">JCM 18200</strain>
    </source>
</reference>
<comment type="caution">
    <text evidence="1">The sequence shown here is derived from an EMBL/GenBank/DDBJ whole genome shotgun (WGS) entry which is preliminary data.</text>
</comment>
<protein>
    <submittedName>
        <fullName evidence="1">Gluconate 2-dehydrogenase subunit 3 family protein</fullName>
    </submittedName>
</protein>